<feature type="compositionally biased region" description="Low complexity" evidence="2">
    <location>
        <begin position="302"/>
        <end position="311"/>
    </location>
</feature>
<dbReference type="EMBL" id="JH598611">
    <property type="status" value="NOT_ANNOTATED_CDS"/>
    <property type="molecule type" value="Genomic_DNA"/>
</dbReference>
<dbReference type="Proteomes" id="UP000011713">
    <property type="component" value="Unassembled WGS sequence"/>
</dbReference>
<organism evidence="3 4">
    <name type="scientific">Hyaloperonospora arabidopsidis (strain Emoy2)</name>
    <name type="common">Downy mildew agent</name>
    <name type="synonym">Peronospora arabidopsidis</name>
    <dbReference type="NCBI Taxonomy" id="559515"/>
    <lineage>
        <taxon>Eukaryota</taxon>
        <taxon>Sar</taxon>
        <taxon>Stramenopiles</taxon>
        <taxon>Oomycota</taxon>
        <taxon>Peronosporomycetes</taxon>
        <taxon>Peronosporales</taxon>
        <taxon>Peronosporaceae</taxon>
        <taxon>Hyaloperonospora</taxon>
    </lineage>
</organism>
<feature type="region of interest" description="Disordered" evidence="2">
    <location>
        <begin position="199"/>
        <end position="224"/>
    </location>
</feature>
<dbReference type="AlphaFoldDB" id="M4BR01"/>
<dbReference type="InParanoid" id="M4BR01"/>
<reference evidence="3" key="2">
    <citation type="submission" date="2015-06" db="UniProtKB">
        <authorList>
            <consortium name="EnsemblProtists"/>
        </authorList>
    </citation>
    <scope>IDENTIFICATION</scope>
    <source>
        <strain evidence="3">Emoy2</strain>
    </source>
</reference>
<dbReference type="VEuPathDB" id="FungiDB:HpaG808840"/>
<keyword evidence="1" id="KW-0175">Coiled coil</keyword>
<dbReference type="HOGENOM" id="CLU_026756_0_0_1"/>
<feature type="coiled-coil region" evidence="1">
    <location>
        <begin position="494"/>
        <end position="550"/>
    </location>
</feature>
<name>M4BR01_HYAAE</name>
<keyword evidence="4" id="KW-1185">Reference proteome</keyword>
<proteinExistence type="predicted"/>
<feature type="region of interest" description="Disordered" evidence="2">
    <location>
        <begin position="276"/>
        <end position="313"/>
    </location>
</feature>
<sequence length="668" mass="74229">MFYSTWAIEEAVGRDRTRWSKQKSVQVRKSPVQLLSHCLRPRSSIQLQLRAEPVVSLSFFHVSRAKRGGLLVTSSHHVTSRHATNRSASQPATSNLPSLVRSLLLLGSLTHSLTHWSVDTHSSNTRNINNTITTTTAAAAMPVSISFYHSKRGDSSATASSSYQSVALHEAAAAKPPPTVLPCEFYRNIWGPSDEEDAALRRRARSNKSASRSSTSTSSRKYKKRVATGPLVDIAQVAHVVTTMSDFRAEYDHDDDVTTVPRVNLWDDGSLTAIDAAVDPSSKSEVDSVSGEPESEGTRPQSFSGGSCSSSRANRITEVSCEDSDEELSSLGSSVLNRHWPGQLQRVNTPEVVRPSAGKHAASSNMRQDSGKKQEQQQLSMNSAPVPPPSSHNGSVVFSDVFSEQRDWTWSAKFLLGIHEPIRHALFVMDRFLEQSQSQAKPDAVETLALETHVAEFFVWFKTYFVEYLQCQHDVKVTVLLPLLNLPVSTKQQIMDVYQDISQLLAQIQQLERALCVSGACSASSWLLRLQVLQTEIRQLNRTLHTTLNMEETTLNAAMGAAFTESAFHSHIMPRIFRAIRAKRVVVPWIVERSKIWGGETEQLSIKDMLPFSAKFMYRKIWRPYFMSNVAVAMNNLNEFVSSSSLSSSVSSSSTYCSERHGEMCSIM</sequence>
<dbReference type="eggNOG" id="ENOG502RXAN">
    <property type="taxonomic scope" value="Eukaryota"/>
</dbReference>
<evidence type="ECO:0000256" key="1">
    <source>
        <dbReference type="SAM" id="Coils"/>
    </source>
</evidence>
<feature type="compositionally biased region" description="Low complexity" evidence="2">
    <location>
        <begin position="207"/>
        <end position="219"/>
    </location>
</feature>
<dbReference type="EnsemblProtists" id="HpaT808840">
    <property type="protein sequence ID" value="HpaP808840"/>
    <property type="gene ID" value="HpaG808840"/>
</dbReference>
<evidence type="ECO:0000313" key="3">
    <source>
        <dbReference type="EnsemblProtists" id="HpaP808840"/>
    </source>
</evidence>
<evidence type="ECO:0000256" key="2">
    <source>
        <dbReference type="SAM" id="MobiDB-lite"/>
    </source>
</evidence>
<accession>M4BR01</accession>
<evidence type="ECO:0000313" key="4">
    <source>
        <dbReference type="Proteomes" id="UP000011713"/>
    </source>
</evidence>
<protein>
    <submittedName>
        <fullName evidence="3">Uncharacterized protein</fullName>
    </submittedName>
</protein>
<dbReference type="OMA" id="GIHEPIR"/>
<feature type="region of interest" description="Disordered" evidence="2">
    <location>
        <begin position="341"/>
        <end position="392"/>
    </location>
</feature>
<reference evidence="4" key="1">
    <citation type="journal article" date="2010" name="Science">
        <title>Signatures of adaptation to obligate biotrophy in the Hyaloperonospora arabidopsidis genome.</title>
        <authorList>
            <person name="Baxter L."/>
            <person name="Tripathy S."/>
            <person name="Ishaque N."/>
            <person name="Boot N."/>
            <person name="Cabral A."/>
            <person name="Kemen E."/>
            <person name="Thines M."/>
            <person name="Ah-Fong A."/>
            <person name="Anderson R."/>
            <person name="Badejoko W."/>
            <person name="Bittner-Eddy P."/>
            <person name="Boore J.L."/>
            <person name="Chibucos M.C."/>
            <person name="Coates M."/>
            <person name="Dehal P."/>
            <person name="Delehaunty K."/>
            <person name="Dong S."/>
            <person name="Downton P."/>
            <person name="Dumas B."/>
            <person name="Fabro G."/>
            <person name="Fronick C."/>
            <person name="Fuerstenberg S.I."/>
            <person name="Fulton L."/>
            <person name="Gaulin E."/>
            <person name="Govers F."/>
            <person name="Hughes L."/>
            <person name="Humphray S."/>
            <person name="Jiang R.H."/>
            <person name="Judelson H."/>
            <person name="Kamoun S."/>
            <person name="Kyung K."/>
            <person name="Meijer H."/>
            <person name="Minx P."/>
            <person name="Morris P."/>
            <person name="Nelson J."/>
            <person name="Phuntumart V."/>
            <person name="Qutob D."/>
            <person name="Rehmany A."/>
            <person name="Rougon-Cardoso A."/>
            <person name="Ryden P."/>
            <person name="Torto-Alalibo T."/>
            <person name="Studholme D."/>
            <person name="Wang Y."/>
            <person name="Win J."/>
            <person name="Wood J."/>
            <person name="Clifton S.W."/>
            <person name="Rogers J."/>
            <person name="Van den Ackerveken G."/>
            <person name="Jones J.D."/>
            <person name="McDowell J.M."/>
            <person name="Beynon J."/>
            <person name="Tyler B.M."/>
        </authorList>
    </citation>
    <scope>NUCLEOTIDE SEQUENCE [LARGE SCALE GENOMIC DNA]</scope>
    <source>
        <strain evidence="4">Emoy2</strain>
    </source>
</reference>